<accession>A0A482XCG9</accession>
<dbReference type="EMBL" id="QKKF02012975">
    <property type="protein sequence ID" value="RZF43178.1"/>
    <property type="molecule type" value="Genomic_DNA"/>
</dbReference>
<sequence>DLENEVKKIVDEATKKARSDTEIPIEELAADVYSEPLEEDIRNVLPWNPLKHKTVVKL</sequence>
<dbReference type="AlphaFoldDB" id="A0A482XCG9"/>
<dbReference type="STRING" id="195883.A0A482XCG9"/>
<keyword evidence="2" id="KW-1185">Reference proteome</keyword>
<dbReference type="OrthoDB" id="10256198at2759"/>
<dbReference type="InParanoid" id="A0A482XCG9"/>
<protein>
    <submittedName>
        <fullName evidence="1">Uncharacterized protein</fullName>
    </submittedName>
</protein>
<gene>
    <name evidence="1" type="ORF">LSTR_LSTR013343</name>
</gene>
<name>A0A482XCG9_LAOST</name>
<evidence type="ECO:0000313" key="1">
    <source>
        <dbReference type="EMBL" id="RZF43178.1"/>
    </source>
</evidence>
<feature type="non-terminal residue" evidence="1">
    <location>
        <position position="1"/>
    </location>
</feature>
<evidence type="ECO:0000313" key="2">
    <source>
        <dbReference type="Proteomes" id="UP000291343"/>
    </source>
</evidence>
<proteinExistence type="predicted"/>
<comment type="caution">
    <text evidence="1">The sequence shown here is derived from an EMBL/GenBank/DDBJ whole genome shotgun (WGS) entry which is preliminary data.</text>
</comment>
<reference evidence="1 2" key="1">
    <citation type="journal article" date="2017" name="Gigascience">
        <title>Genome sequence of the small brown planthopper, Laodelphax striatellus.</title>
        <authorList>
            <person name="Zhu J."/>
            <person name="Jiang F."/>
            <person name="Wang X."/>
            <person name="Yang P."/>
            <person name="Bao Y."/>
            <person name="Zhao W."/>
            <person name="Wang W."/>
            <person name="Lu H."/>
            <person name="Wang Q."/>
            <person name="Cui N."/>
            <person name="Li J."/>
            <person name="Chen X."/>
            <person name="Luo L."/>
            <person name="Yu J."/>
            <person name="Kang L."/>
            <person name="Cui F."/>
        </authorList>
    </citation>
    <scope>NUCLEOTIDE SEQUENCE [LARGE SCALE GENOMIC DNA]</scope>
    <source>
        <strain evidence="1">Lst14</strain>
    </source>
</reference>
<dbReference type="SMR" id="A0A482XCG9"/>
<dbReference type="Proteomes" id="UP000291343">
    <property type="component" value="Unassembled WGS sequence"/>
</dbReference>
<organism evidence="1 2">
    <name type="scientific">Laodelphax striatellus</name>
    <name type="common">Small brown planthopper</name>
    <name type="synonym">Delphax striatella</name>
    <dbReference type="NCBI Taxonomy" id="195883"/>
    <lineage>
        <taxon>Eukaryota</taxon>
        <taxon>Metazoa</taxon>
        <taxon>Ecdysozoa</taxon>
        <taxon>Arthropoda</taxon>
        <taxon>Hexapoda</taxon>
        <taxon>Insecta</taxon>
        <taxon>Pterygota</taxon>
        <taxon>Neoptera</taxon>
        <taxon>Paraneoptera</taxon>
        <taxon>Hemiptera</taxon>
        <taxon>Auchenorrhyncha</taxon>
        <taxon>Fulgoroidea</taxon>
        <taxon>Delphacidae</taxon>
        <taxon>Criomorphinae</taxon>
        <taxon>Laodelphax</taxon>
    </lineage>
</organism>